<gene>
    <name evidence="6" type="primary">ppk</name>
    <name evidence="12" type="ORF">SAMN06296008_106174</name>
</gene>
<dbReference type="InterPro" id="IPR025200">
    <property type="entry name" value="PPK_C_dom2"/>
</dbReference>
<dbReference type="Pfam" id="PF17941">
    <property type="entry name" value="PP_kinase_C_1"/>
    <property type="match status" value="1"/>
</dbReference>
<dbReference type="NCBIfam" id="NF003918">
    <property type="entry name" value="PRK05443.1-2"/>
    <property type="match status" value="1"/>
</dbReference>
<accession>A0A1W1ZWJ2</accession>
<evidence type="ECO:0000256" key="2">
    <source>
        <dbReference type="ARBA" id="ARBA00022679"/>
    </source>
</evidence>
<feature type="binding site" evidence="6">
    <location>
        <position position="407"/>
    </location>
    <ligand>
        <name>Mg(2+)</name>
        <dbReference type="ChEBI" id="CHEBI:18420"/>
    </ligand>
</feature>
<dbReference type="PANTHER" id="PTHR30218:SF0">
    <property type="entry name" value="POLYPHOSPHATE KINASE"/>
    <property type="match status" value="1"/>
</dbReference>
<dbReference type="Pfam" id="PF13089">
    <property type="entry name" value="PP_kinase_N"/>
    <property type="match status" value="1"/>
</dbReference>
<dbReference type="SUPFAM" id="SSF140356">
    <property type="entry name" value="PPK N-terminal domain-like"/>
    <property type="match status" value="1"/>
</dbReference>
<dbReference type="InterPro" id="IPR025198">
    <property type="entry name" value="PPK_N_dom"/>
</dbReference>
<dbReference type="NCBIfam" id="NF003917">
    <property type="entry name" value="PRK05443.1-1"/>
    <property type="match status" value="1"/>
</dbReference>
<dbReference type="Proteomes" id="UP000192708">
    <property type="component" value="Unassembled WGS sequence"/>
</dbReference>
<dbReference type="Pfam" id="PF02503">
    <property type="entry name" value="PP_kinase"/>
    <property type="match status" value="1"/>
</dbReference>
<dbReference type="PIRSF" id="PIRSF015589">
    <property type="entry name" value="PP_kinase"/>
    <property type="match status" value="1"/>
</dbReference>
<dbReference type="SUPFAM" id="SSF56024">
    <property type="entry name" value="Phospholipase D/nuclease"/>
    <property type="match status" value="2"/>
</dbReference>
<keyword evidence="4 6" id="KW-0418">Kinase</keyword>
<feature type="domain" description="Polyphosphate kinase C-terminal" evidence="11">
    <location>
        <begin position="333"/>
        <end position="507"/>
    </location>
</feature>
<dbReference type="AlphaFoldDB" id="A0A1W1ZWJ2"/>
<feature type="domain" description="Polyphosphate kinase N-terminal" evidence="9">
    <location>
        <begin position="9"/>
        <end position="113"/>
    </location>
</feature>
<evidence type="ECO:0000313" key="12">
    <source>
        <dbReference type="EMBL" id="SMC52602.1"/>
    </source>
</evidence>
<reference evidence="12 13" key="1">
    <citation type="submission" date="2017-04" db="EMBL/GenBank/DDBJ databases">
        <authorList>
            <person name="Afonso C.L."/>
            <person name="Miller P.J."/>
            <person name="Scott M.A."/>
            <person name="Spackman E."/>
            <person name="Goraichik I."/>
            <person name="Dimitrov K.M."/>
            <person name="Suarez D.L."/>
            <person name="Swayne D.E."/>
        </authorList>
    </citation>
    <scope>NUCLEOTIDE SEQUENCE [LARGE SCALE GENOMIC DNA]</scope>
    <source>
        <strain evidence="12 13">VK13</strain>
    </source>
</reference>
<evidence type="ECO:0000256" key="3">
    <source>
        <dbReference type="ARBA" id="ARBA00022741"/>
    </source>
</evidence>
<evidence type="ECO:0000259" key="9">
    <source>
        <dbReference type="Pfam" id="PF13089"/>
    </source>
</evidence>
<feature type="binding site" evidence="6">
    <location>
        <position position="46"/>
    </location>
    <ligand>
        <name>ATP</name>
        <dbReference type="ChEBI" id="CHEBI:30616"/>
    </ligand>
</feature>
<comment type="function">
    <text evidence="6 7">Catalyzes the reversible transfer of the terminal phosphate of ATP to form a long-chain polyphosphate (polyP).</text>
</comment>
<dbReference type="GO" id="GO:0009358">
    <property type="term" value="C:polyphosphate kinase complex"/>
    <property type="evidence" value="ECO:0007669"/>
    <property type="project" value="InterPro"/>
</dbReference>
<feature type="binding site" evidence="6">
    <location>
        <position position="479"/>
    </location>
    <ligand>
        <name>ATP</name>
        <dbReference type="ChEBI" id="CHEBI:30616"/>
    </ligand>
</feature>
<keyword evidence="13" id="KW-1185">Reference proteome</keyword>
<evidence type="ECO:0000259" key="8">
    <source>
        <dbReference type="Pfam" id="PF02503"/>
    </source>
</evidence>
<keyword evidence="6" id="KW-0479">Metal-binding</keyword>
<feature type="domain" description="Polyphosphate kinase middle" evidence="8">
    <location>
        <begin position="123"/>
        <end position="306"/>
    </location>
</feature>
<dbReference type="InterPro" id="IPR041108">
    <property type="entry name" value="PP_kinase_C_1"/>
</dbReference>
<dbReference type="CDD" id="cd09168">
    <property type="entry name" value="PLDc_PaPPK1_C2_like"/>
    <property type="match status" value="1"/>
</dbReference>
<keyword evidence="5 6" id="KW-0067">ATP-binding</keyword>
<dbReference type="InterPro" id="IPR036830">
    <property type="entry name" value="PP_kinase_middle_dom_sf"/>
</dbReference>
<dbReference type="EMBL" id="FWXJ01000006">
    <property type="protein sequence ID" value="SMC52602.1"/>
    <property type="molecule type" value="Genomic_DNA"/>
</dbReference>
<dbReference type="GO" id="GO:0008976">
    <property type="term" value="F:polyphosphate kinase activity"/>
    <property type="evidence" value="ECO:0007669"/>
    <property type="project" value="UniProtKB-UniRule"/>
</dbReference>
<evidence type="ECO:0000259" key="11">
    <source>
        <dbReference type="Pfam" id="PF17941"/>
    </source>
</evidence>
<comment type="PTM">
    <text evidence="6 7">An intermediate of this reaction is the autophosphorylated ppk in which a phosphate is covalently linked to a histidine residue through a N-P bond.</text>
</comment>
<feature type="active site" description="Phosphohistidine intermediate" evidence="6">
    <location>
        <position position="437"/>
    </location>
</feature>
<dbReference type="EC" id="2.7.4.1" evidence="6 7"/>
<evidence type="ECO:0000256" key="6">
    <source>
        <dbReference type="HAMAP-Rule" id="MF_00347"/>
    </source>
</evidence>
<dbReference type="GO" id="GO:0006799">
    <property type="term" value="P:polyphosphate biosynthetic process"/>
    <property type="evidence" value="ECO:0007669"/>
    <property type="project" value="UniProtKB-UniRule"/>
</dbReference>
<dbReference type="GO" id="GO:0046872">
    <property type="term" value="F:metal ion binding"/>
    <property type="evidence" value="ECO:0007669"/>
    <property type="project" value="UniProtKB-KW"/>
</dbReference>
<feature type="domain" description="Polyphosphate kinase C-terminal" evidence="10">
    <location>
        <begin position="516"/>
        <end position="686"/>
    </location>
</feature>
<feature type="binding site" evidence="6">
    <location>
        <position position="603"/>
    </location>
    <ligand>
        <name>ATP</name>
        <dbReference type="ChEBI" id="CHEBI:30616"/>
    </ligand>
</feature>
<keyword evidence="6" id="KW-0460">Magnesium</keyword>
<keyword evidence="3 6" id="KW-0547">Nucleotide-binding</keyword>
<evidence type="ECO:0000256" key="5">
    <source>
        <dbReference type="ARBA" id="ARBA00022840"/>
    </source>
</evidence>
<dbReference type="STRING" id="1938817.SAMN06296008_106174"/>
<dbReference type="InterPro" id="IPR024953">
    <property type="entry name" value="PP_kinase_middle"/>
</dbReference>
<dbReference type="InterPro" id="IPR036832">
    <property type="entry name" value="PPK_N_dom_sf"/>
</dbReference>
<dbReference type="GO" id="GO:0005524">
    <property type="term" value="F:ATP binding"/>
    <property type="evidence" value="ECO:0007669"/>
    <property type="project" value="UniProtKB-KW"/>
</dbReference>
<keyword evidence="2 6" id="KW-0808">Transferase</keyword>
<dbReference type="PANTHER" id="PTHR30218">
    <property type="entry name" value="POLYPHOSPHATE KINASE"/>
    <property type="match status" value="1"/>
</dbReference>
<dbReference type="NCBIfam" id="NF003921">
    <property type="entry name" value="PRK05443.2-2"/>
    <property type="match status" value="1"/>
</dbReference>
<evidence type="ECO:0000259" key="10">
    <source>
        <dbReference type="Pfam" id="PF13090"/>
    </source>
</evidence>
<feature type="binding site" evidence="6">
    <location>
        <position position="575"/>
    </location>
    <ligand>
        <name>ATP</name>
        <dbReference type="ChEBI" id="CHEBI:30616"/>
    </ligand>
</feature>
<dbReference type="NCBIfam" id="TIGR03705">
    <property type="entry name" value="poly_P_kin"/>
    <property type="match status" value="1"/>
</dbReference>
<comment type="similarity">
    <text evidence="6 7">Belongs to the polyphosphate kinase 1 (PPK1) family.</text>
</comment>
<keyword evidence="1 6" id="KW-0597">Phosphoprotein</keyword>
<evidence type="ECO:0000313" key="13">
    <source>
        <dbReference type="Proteomes" id="UP000192708"/>
    </source>
</evidence>
<name>A0A1W1ZWJ2_9BURK</name>
<evidence type="ECO:0000256" key="1">
    <source>
        <dbReference type="ARBA" id="ARBA00022553"/>
    </source>
</evidence>
<feature type="binding site" evidence="6">
    <location>
        <position position="377"/>
    </location>
    <ligand>
        <name>Mg(2+)</name>
        <dbReference type="ChEBI" id="CHEBI:18420"/>
    </ligand>
</feature>
<dbReference type="OrthoDB" id="9761456at2"/>
<evidence type="ECO:0000256" key="4">
    <source>
        <dbReference type="ARBA" id="ARBA00022777"/>
    </source>
</evidence>
<dbReference type="RefSeq" id="WP_084283498.1">
    <property type="nucleotide sequence ID" value="NZ_FWXJ01000006.1"/>
</dbReference>
<dbReference type="SUPFAM" id="SSF143724">
    <property type="entry name" value="PHP14-like"/>
    <property type="match status" value="1"/>
</dbReference>
<dbReference type="CDD" id="cd09165">
    <property type="entry name" value="PLDc_PaPPK1_C1_like"/>
    <property type="match status" value="1"/>
</dbReference>
<comment type="cofactor">
    <cofactor evidence="6">
        <name>Mg(2+)</name>
        <dbReference type="ChEBI" id="CHEBI:18420"/>
    </cofactor>
</comment>
<organism evidence="12 13">
    <name type="scientific">Polynucleobacter kasalickyi</name>
    <dbReference type="NCBI Taxonomy" id="1938817"/>
    <lineage>
        <taxon>Bacteria</taxon>
        <taxon>Pseudomonadati</taxon>
        <taxon>Pseudomonadota</taxon>
        <taxon>Betaproteobacteria</taxon>
        <taxon>Burkholderiales</taxon>
        <taxon>Burkholderiaceae</taxon>
        <taxon>Polynucleobacter</taxon>
    </lineage>
</organism>
<protein>
    <recommendedName>
        <fullName evidence="6 7">Polyphosphate kinase</fullName>
        <ecNumber evidence="6 7">2.7.4.1</ecNumber>
    </recommendedName>
    <alternativeName>
        <fullName evidence="6">ATP-polyphosphate phosphotransferase</fullName>
    </alternativeName>
    <alternativeName>
        <fullName evidence="6">Polyphosphoric acid kinase</fullName>
    </alternativeName>
</protein>
<dbReference type="InterPro" id="IPR003414">
    <property type="entry name" value="PP_kinase"/>
</dbReference>
<dbReference type="Gene3D" id="3.30.1840.10">
    <property type="entry name" value="Polyphosphate kinase middle domain"/>
    <property type="match status" value="1"/>
</dbReference>
<dbReference type="Gene3D" id="1.20.58.310">
    <property type="entry name" value="Polyphosphate kinase N-terminal domain"/>
    <property type="match status" value="1"/>
</dbReference>
<dbReference type="HAMAP" id="MF_00347">
    <property type="entry name" value="Polyphosphate_kinase"/>
    <property type="match status" value="1"/>
</dbReference>
<dbReference type="Pfam" id="PF13090">
    <property type="entry name" value="PP_kinase_C"/>
    <property type="match status" value="1"/>
</dbReference>
<evidence type="ECO:0000256" key="7">
    <source>
        <dbReference type="RuleBase" id="RU003800"/>
    </source>
</evidence>
<dbReference type="Gene3D" id="3.30.870.10">
    <property type="entry name" value="Endonuclease Chain A"/>
    <property type="match status" value="2"/>
</dbReference>
<sequence>MTNYFIPLLNRELGQLEFNSRVLAQAEDPNTPLLERLKFLCIVSSNMDEFFEIRMSGIKAQLADNPEKIQADGFSVEQAYLAITEQAHVLVKRKYAILQESIMPALNQEKIFFKFPANWTPKQLRWAKNFFHRELVPLITPIALDPAHPFPRVINKSLNFLVSLEGKDSFGRNANLAVVQAPRSLPRVVKLPSHLESNGETSFILLSSFMQAFVQELFPGIKVTGCYQFRVTRNSDLFVSEDDITDLRSALEGELSTRHFGDAVRLEINHSIPDNLLERLKSECELNDADCYRVNGPVNLVRLFQLPDLIDRPDLKYPLVKPQLPAIFSHQNSIFDIINQSDVLLHHPYESFTPVLDLLKEAANDPAVLAIKQTVYRTGDESLVMDALMEAARNGKEVTVVVELLARFDEQTNMQWAAKLEAVGAHVIYGVVGHKCHAKMLLIVRKELITKGYGKGKYQLKKYAHLGTGNYHPRTAKLYTDFGLLTCDAQITSDMHYVFQLLTGTGKQVALKKLWQSPFTMQEEIIKRIRGEIKNAKLGKKAYVIAKMNALLEPSVIQELYRASQAGVKIDLIVRGVCALMPGVKGLSENIRVRSVIGRFLEHHRIYYFYADGIEDVYLSSADWMDRNLYRRVEVAFPVENPRLKTRVIQEGLKMLLKDNQAAWVMNSEGKYRRLTTRKAKPYVAQAEVLSVIEKLSLN</sequence>
<comment type="catalytic activity">
    <reaction evidence="6 7">
        <text>[phosphate](n) + ATP = [phosphate](n+1) + ADP</text>
        <dbReference type="Rhea" id="RHEA:19573"/>
        <dbReference type="Rhea" id="RHEA-COMP:9859"/>
        <dbReference type="Rhea" id="RHEA-COMP:14280"/>
        <dbReference type="ChEBI" id="CHEBI:16838"/>
        <dbReference type="ChEBI" id="CHEBI:30616"/>
        <dbReference type="ChEBI" id="CHEBI:456216"/>
        <dbReference type="EC" id="2.7.4.1"/>
    </reaction>
</comment>
<proteinExistence type="inferred from homology"/>